<keyword evidence="2" id="KW-1003">Cell membrane</keyword>
<keyword evidence="4" id="KW-0201">Cytochrome c-type biogenesis</keyword>
<dbReference type="SUPFAM" id="SSF52833">
    <property type="entry name" value="Thioredoxin-like"/>
    <property type="match status" value="1"/>
</dbReference>
<dbReference type="Pfam" id="PF02683">
    <property type="entry name" value="DsbD_TM"/>
    <property type="match status" value="1"/>
</dbReference>
<evidence type="ECO:0000256" key="4">
    <source>
        <dbReference type="ARBA" id="ARBA00022748"/>
    </source>
</evidence>
<organism evidence="10 11">
    <name type="scientific">Hallella mizrahii</name>
    <dbReference type="NCBI Taxonomy" id="2606637"/>
    <lineage>
        <taxon>Bacteria</taxon>
        <taxon>Pseudomonadati</taxon>
        <taxon>Bacteroidota</taxon>
        <taxon>Bacteroidia</taxon>
        <taxon>Bacteroidales</taxon>
        <taxon>Prevotellaceae</taxon>
        <taxon>Hallella</taxon>
    </lineage>
</organism>
<dbReference type="PANTHER" id="PTHR32234:SF0">
    <property type="entry name" value="THIOL:DISULFIDE INTERCHANGE PROTEIN DSBD"/>
    <property type="match status" value="1"/>
</dbReference>
<evidence type="ECO:0000256" key="6">
    <source>
        <dbReference type="ARBA" id="ARBA00023136"/>
    </source>
</evidence>
<proteinExistence type="predicted"/>
<feature type="signal peptide" evidence="8">
    <location>
        <begin position="1"/>
        <end position="19"/>
    </location>
</feature>
<dbReference type="PROSITE" id="PS51352">
    <property type="entry name" value="THIOREDOXIN_2"/>
    <property type="match status" value="1"/>
</dbReference>
<keyword evidence="6 7" id="KW-0472">Membrane</keyword>
<keyword evidence="11" id="KW-1185">Reference proteome</keyword>
<dbReference type="InterPro" id="IPR003834">
    <property type="entry name" value="Cyt_c_assmbl_TM_dom"/>
</dbReference>
<evidence type="ECO:0000256" key="1">
    <source>
        <dbReference type="ARBA" id="ARBA00004651"/>
    </source>
</evidence>
<feature type="transmembrane region" description="Helical" evidence="7">
    <location>
        <begin position="255"/>
        <end position="280"/>
    </location>
</feature>
<comment type="subcellular location">
    <subcellularLocation>
        <location evidence="1">Cell membrane</location>
        <topology evidence="1">Multi-pass membrane protein</topology>
    </subcellularLocation>
</comment>
<evidence type="ECO:0000256" key="8">
    <source>
        <dbReference type="SAM" id="SignalP"/>
    </source>
</evidence>
<keyword evidence="8" id="KW-0732">Signal</keyword>
<comment type="caution">
    <text evidence="10">The sequence shown here is derived from an EMBL/GenBank/DDBJ whole genome shotgun (WGS) entry which is preliminary data.</text>
</comment>
<feature type="transmembrane region" description="Helical" evidence="7">
    <location>
        <begin position="335"/>
        <end position="356"/>
    </location>
</feature>
<evidence type="ECO:0000256" key="2">
    <source>
        <dbReference type="ARBA" id="ARBA00022475"/>
    </source>
</evidence>
<feature type="transmembrane region" description="Helical" evidence="7">
    <location>
        <begin position="417"/>
        <end position="437"/>
    </location>
</feature>
<gene>
    <name evidence="10" type="ORF">FYJ73_11060</name>
</gene>
<dbReference type="InterPro" id="IPR013766">
    <property type="entry name" value="Thioredoxin_domain"/>
</dbReference>
<dbReference type="Pfam" id="PF13899">
    <property type="entry name" value="Thioredoxin_7"/>
    <property type="match status" value="1"/>
</dbReference>
<feature type="transmembrane region" description="Helical" evidence="7">
    <location>
        <begin position="377"/>
        <end position="405"/>
    </location>
</feature>
<evidence type="ECO:0000313" key="10">
    <source>
        <dbReference type="EMBL" id="MST85194.1"/>
    </source>
</evidence>
<evidence type="ECO:0000313" key="11">
    <source>
        <dbReference type="Proteomes" id="UP000438914"/>
    </source>
</evidence>
<dbReference type="GO" id="GO:0045454">
    <property type="term" value="P:cell redox homeostasis"/>
    <property type="evidence" value="ECO:0007669"/>
    <property type="project" value="TreeGrafter"/>
</dbReference>
<reference evidence="10 11" key="1">
    <citation type="submission" date="2019-08" db="EMBL/GenBank/DDBJ databases">
        <title>In-depth cultivation of the pig gut microbiome towards novel bacterial diversity and tailored functional studies.</title>
        <authorList>
            <person name="Wylensek D."/>
            <person name="Hitch T.C.A."/>
            <person name="Clavel T."/>
        </authorList>
    </citation>
    <scope>NUCLEOTIDE SEQUENCE [LARGE SCALE GENOMIC DNA]</scope>
    <source>
        <strain evidence="10 11">LKV-178-WT-2A</strain>
    </source>
</reference>
<dbReference type="Proteomes" id="UP000438914">
    <property type="component" value="Unassembled WGS sequence"/>
</dbReference>
<evidence type="ECO:0000256" key="7">
    <source>
        <dbReference type="SAM" id="Phobius"/>
    </source>
</evidence>
<sequence>MKKAMTLALLLVFTLLANAQMLNPVKFSSHLKTNGSAEAEIVFSGRIESGWHVYSTGLGADGPISATFNVNKLDGVQLVGKLKAVGHEISSFDKLFDMKLRYFENSVQFVQKIKFTKPTYSIDAYLTYGACNDQNCLPPTDVNIKQSGKSPAVDVAAAKTAAASATAAGAQPGAPMSAQEQALMLKAQEGDPEAAAALEQLRVDSLAKLQADSAAQAAAAASASLSSADKDMLWRPVIKQLQQFGGTGDIANHSLLYIFLMGLVGGLLALVMPCIWPIIPMTVSFFLKRSKDDKKKGIRDAVTYGISIVVIYLALGIGVTAIFGPNTLNALSTNAVFNIFLFLLLVIFAVSFFGWFEIKLPDSWANSVDSKASKTTGLLSIFLMAFTLVLVSFSCTAPIIGLLLVETVTSGNWVGPAVGMFGFALALAIPFSLFAMFPTLMKKSPKSGSWMNQIKVVLGFVELAFSLKFLSVADLAYGWHILDREVFLSLWIVIFLALGCYLVGWLKFRSDEIGGELNRPMPVPAVMLGLCSIAFAVYMLPGLWGAPCKAVSAFAPPMNTQDFNLNTKTVEAKYKNYEEGMAAAKALGKPVMLDFTGYGCVNCRKMEASVWTDPQVADKLEKDYVLISLYVDDKTPLPKPIEVNDNGQHRTLRTVGDKWSYLQSHKFGANAQPFYVTVDNEGNPLSGSFSYKEDVPAYLDFLQKGLDNYKAGK</sequence>
<dbReference type="GO" id="GO:0015035">
    <property type="term" value="F:protein-disulfide reductase activity"/>
    <property type="evidence" value="ECO:0007669"/>
    <property type="project" value="TreeGrafter"/>
</dbReference>
<evidence type="ECO:0000256" key="3">
    <source>
        <dbReference type="ARBA" id="ARBA00022692"/>
    </source>
</evidence>
<keyword evidence="5 7" id="KW-1133">Transmembrane helix</keyword>
<protein>
    <submittedName>
        <fullName evidence="10">Thiol:disulfide interchange protein</fullName>
    </submittedName>
</protein>
<evidence type="ECO:0000256" key="5">
    <source>
        <dbReference type="ARBA" id="ARBA00022989"/>
    </source>
</evidence>
<feature type="chain" id="PRO_5029593668" evidence="8">
    <location>
        <begin position="20"/>
        <end position="713"/>
    </location>
</feature>
<evidence type="ECO:0000259" key="9">
    <source>
        <dbReference type="PROSITE" id="PS51352"/>
    </source>
</evidence>
<dbReference type="EMBL" id="VUNG01000031">
    <property type="protein sequence ID" value="MST85194.1"/>
    <property type="molecule type" value="Genomic_DNA"/>
</dbReference>
<dbReference type="GO" id="GO:0005886">
    <property type="term" value="C:plasma membrane"/>
    <property type="evidence" value="ECO:0007669"/>
    <property type="project" value="UniProtKB-SubCell"/>
</dbReference>
<dbReference type="Gene3D" id="3.40.30.10">
    <property type="entry name" value="Glutaredoxin"/>
    <property type="match status" value="1"/>
</dbReference>
<dbReference type="PANTHER" id="PTHR32234">
    <property type="entry name" value="THIOL:DISULFIDE INTERCHANGE PROTEIN DSBD"/>
    <property type="match status" value="1"/>
</dbReference>
<feature type="domain" description="Thioredoxin" evidence="9">
    <location>
        <begin position="549"/>
        <end position="704"/>
    </location>
</feature>
<name>A0A7K0KH62_9BACT</name>
<dbReference type="AlphaFoldDB" id="A0A7K0KH62"/>
<feature type="transmembrane region" description="Helical" evidence="7">
    <location>
        <begin position="525"/>
        <end position="544"/>
    </location>
</feature>
<dbReference type="RefSeq" id="WP_154534781.1">
    <property type="nucleotide sequence ID" value="NZ_VUNG01000031.1"/>
</dbReference>
<dbReference type="GO" id="GO:0017004">
    <property type="term" value="P:cytochrome complex assembly"/>
    <property type="evidence" value="ECO:0007669"/>
    <property type="project" value="UniProtKB-KW"/>
</dbReference>
<feature type="transmembrane region" description="Helical" evidence="7">
    <location>
        <begin position="457"/>
        <end position="480"/>
    </location>
</feature>
<feature type="transmembrane region" description="Helical" evidence="7">
    <location>
        <begin position="301"/>
        <end position="323"/>
    </location>
</feature>
<accession>A0A7K0KH62</accession>
<dbReference type="InterPro" id="IPR036249">
    <property type="entry name" value="Thioredoxin-like_sf"/>
</dbReference>
<keyword evidence="3 7" id="KW-0812">Transmembrane</keyword>
<feature type="transmembrane region" description="Helical" evidence="7">
    <location>
        <begin position="486"/>
        <end position="504"/>
    </location>
</feature>